<keyword evidence="1 5" id="KW-0719">Serine esterase</keyword>
<feature type="binding site" evidence="5">
    <location>
        <position position="21"/>
    </location>
    <ligand>
        <name>substrate</name>
    </ligand>
</feature>
<evidence type="ECO:0000256" key="2">
    <source>
        <dbReference type="ARBA" id="ARBA00022490"/>
    </source>
</evidence>
<dbReference type="KEGG" id="gca:Galf_0246"/>
<feature type="active site" description="Nucleophile" evidence="5">
    <location>
        <position position="121"/>
    </location>
</feature>
<reference evidence="7 8" key="1">
    <citation type="submission" date="2010-08" db="EMBL/GenBank/DDBJ databases">
        <title>Complete sequence of Gallionella capsiferriformans ES-2.</title>
        <authorList>
            <consortium name="US DOE Joint Genome Institute"/>
            <person name="Lucas S."/>
            <person name="Copeland A."/>
            <person name="Lapidus A."/>
            <person name="Cheng J.-F."/>
            <person name="Bruce D."/>
            <person name="Goodwin L."/>
            <person name="Pitluck S."/>
            <person name="Chertkov O."/>
            <person name="Davenport K.W."/>
            <person name="Detter J.C."/>
            <person name="Han C."/>
            <person name="Tapia R."/>
            <person name="Land M."/>
            <person name="Hauser L."/>
            <person name="Chang Y.-J."/>
            <person name="Jeffries C."/>
            <person name="Kyrpides N."/>
            <person name="Ivanova N."/>
            <person name="Mikhailova N."/>
            <person name="Shelobolina E.S."/>
            <person name="Picardal F."/>
            <person name="Roden E."/>
            <person name="Emerson D."/>
            <person name="Woyke T."/>
        </authorList>
    </citation>
    <scope>NUCLEOTIDE SEQUENCE [LARGE SCALE GENOMIC DNA]</scope>
    <source>
        <strain evidence="7 8">ES-2</strain>
    </source>
</reference>
<dbReference type="GO" id="GO:0005737">
    <property type="term" value="C:cytoplasm"/>
    <property type="evidence" value="ECO:0007669"/>
    <property type="project" value="UniProtKB-SubCell"/>
</dbReference>
<proteinExistence type="inferred from homology"/>
<dbReference type="HOGENOM" id="CLU_020336_12_2_4"/>
<feature type="binding site" evidence="5">
    <location>
        <begin position="121"/>
        <end position="122"/>
    </location>
    <ligand>
        <name>substrate</name>
    </ligand>
</feature>
<dbReference type="SUPFAM" id="SSF53474">
    <property type="entry name" value="alpha/beta-Hydrolases"/>
    <property type="match status" value="1"/>
</dbReference>
<dbReference type="Gene3D" id="3.40.50.1820">
    <property type="entry name" value="alpha/beta hydrolase"/>
    <property type="match status" value="1"/>
</dbReference>
<dbReference type="InterPro" id="IPR000073">
    <property type="entry name" value="AB_hydrolase_1"/>
</dbReference>
<comment type="function">
    <text evidence="5">The physiological role of BioH is to remove the methyl group introduced by BioC when the pimeloyl moiety is complete. It allows to synthesize pimeloyl-ACP via the fatty acid synthetic pathway through the hydrolysis of the ester bonds of pimeloyl-ACP esters.</text>
</comment>
<comment type="catalytic activity">
    <reaction evidence="5">
        <text>6-carboxyhexanoyl-[ACP] methyl ester + H2O = 6-carboxyhexanoyl-[ACP] + methanol + H(+)</text>
        <dbReference type="Rhea" id="RHEA:42700"/>
        <dbReference type="Rhea" id="RHEA-COMP:9955"/>
        <dbReference type="Rhea" id="RHEA-COMP:10186"/>
        <dbReference type="ChEBI" id="CHEBI:15377"/>
        <dbReference type="ChEBI" id="CHEBI:15378"/>
        <dbReference type="ChEBI" id="CHEBI:17790"/>
        <dbReference type="ChEBI" id="CHEBI:78846"/>
        <dbReference type="ChEBI" id="CHEBI:82735"/>
        <dbReference type="EC" id="3.1.1.85"/>
    </reaction>
</comment>
<keyword evidence="3 5" id="KW-0093">Biotin biosynthesis</keyword>
<feature type="binding site" evidence="5">
    <location>
        <position position="275"/>
    </location>
    <ligand>
        <name>substrate</name>
    </ligand>
</feature>
<comment type="pathway">
    <text evidence="5">Cofactor biosynthesis; biotin biosynthesis.</text>
</comment>
<evidence type="ECO:0000313" key="8">
    <source>
        <dbReference type="Proteomes" id="UP000001235"/>
    </source>
</evidence>
<name>D9SJ15_GALCS</name>
<dbReference type="STRING" id="395494.Galf_0246"/>
<evidence type="ECO:0000313" key="7">
    <source>
        <dbReference type="EMBL" id="ADL54291.1"/>
    </source>
</evidence>
<gene>
    <name evidence="5" type="primary">bioH</name>
    <name evidence="7" type="ordered locus">Galf_0246</name>
</gene>
<comment type="similarity">
    <text evidence="5">Belongs to the AB hydrolase superfamily. Carboxylesterase BioH family.</text>
</comment>
<dbReference type="eggNOG" id="COG2267">
    <property type="taxonomic scope" value="Bacteria"/>
</dbReference>
<dbReference type="PANTHER" id="PTHR43194:SF2">
    <property type="entry name" value="PEROXISOMAL MEMBRANE PROTEIN LPX1"/>
    <property type="match status" value="1"/>
</dbReference>
<feature type="binding site" evidence="5">
    <location>
        <begin position="183"/>
        <end position="187"/>
    </location>
    <ligand>
        <name>substrate</name>
    </ligand>
</feature>
<dbReference type="AlphaFoldDB" id="D9SJ15"/>
<dbReference type="RefSeq" id="WP_013292234.1">
    <property type="nucleotide sequence ID" value="NC_014394.1"/>
</dbReference>
<dbReference type="InterPro" id="IPR010076">
    <property type="entry name" value="BioH"/>
</dbReference>
<feature type="active site" evidence="5">
    <location>
        <position position="247"/>
    </location>
</feature>
<keyword evidence="2 5" id="KW-0963">Cytoplasm</keyword>
<dbReference type="GO" id="GO:0090499">
    <property type="term" value="F:pimelyl-[acyl-carrier protein] methyl ester esterase activity"/>
    <property type="evidence" value="ECO:0007669"/>
    <property type="project" value="UniProtKB-EC"/>
</dbReference>
<dbReference type="EMBL" id="CP002159">
    <property type="protein sequence ID" value="ADL54291.1"/>
    <property type="molecule type" value="Genomic_DNA"/>
</dbReference>
<keyword evidence="4 5" id="KW-0378">Hydrolase</keyword>
<comment type="subunit">
    <text evidence="5">Monomer.</text>
</comment>
<protein>
    <recommendedName>
        <fullName evidence="5">Pimeloyl-[acyl-carrier protein] methyl ester esterase</fullName>
        <ecNumber evidence="5">3.1.1.85</ecNumber>
    </recommendedName>
    <alternativeName>
        <fullName evidence="5">Biotin synthesis protein BioH</fullName>
    </alternativeName>
    <alternativeName>
        <fullName evidence="5">Carboxylesterase BioH</fullName>
    </alternativeName>
</protein>
<feature type="domain" description="AB hydrolase-1" evidence="6">
    <location>
        <begin position="15"/>
        <end position="287"/>
    </location>
</feature>
<dbReference type="HAMAP" id="MF_01260">
    <property type="entry name" value="Carboxylester"/>
    <property type="match status" value="1"/>
</dbReference>
<evidence type="ECO:0000256" key="3">
    <source>
        <dbReference type="ARBA" id="ARBA00022756"/>
    </source>
</evidence>
<feature type="active site" evidence="5">
    <location>
        <position position="275"/>
    </location>
</feature>
<evidence type="ECO:0000256" key="5">
    <source>
        <dbReference type="HAMAP-Rule" id="MF_01260"/>
    </source>
</evidence>
<dbReference type="UniPathway" id="UPA00078"/>
<dbReference type="Pfam" id="PF12697">
    <property type="entry name" value="Abhydrolase_6"/>
    <property type="match status" value="1"/>
</dbReference>
<comment type="subcellular location">
    <subcellularLocation>
        <location evidence="5">Cytoplasm</location>
    </subcellularLocation>
</comment>
<evidence type="ECO:0000256" key="1">
    <source>
        <dbReference type="ARBA" id="ARBA00022487"/>
    </source>
</evidence>
<dbReference type="PANTHER" id="PTHR43194">
    <property type="entry name" value="HYDROLASE ALPHA/BETA FOLD FAMILY"/>
    <property type="match status" value="1"/>
</dbReference>
<dbReference type="EC" id="3.1.1.85" evidence="5"/>
<dbReference type="GO" id="GO:0009102">
    <property type="term" value="P:biotin biosynthetic process"/>
    <property type="evidence" value="ECO:0007669"/>
    <property type="project" value="UniProtKB-UniRule"/>
</dbReference>
<organism evidence="7 8">
    <name type="scientific">Gallionella capsiferriformans (strain ES-2)</name>
    <name type="common">Gallionella ferruginea capsiferriformans (strain ES-2)</name>
    <dbReference type="NCBI Taxonomy" id="395494"/>
    <lineage>
        <taxon>Bacteria</taxon>
        <taxon>Pseudomonadati</taxon>
        <taxon>Pseudomonadota</taxon>
        <taxon>Betaproteobacteria</taxon>
        <taxon>Nitrosomonadales</taxon>
        <taxon>Gallionellaceae</taxon>
        <taxon>Gallionella</taxon>
    </lineage>
</organism>
<evidence type="ECO:0000259" key="6">
    <source>
        <dbReference type="Pfam" id="PF12697"/>
    </source>
</evidence>
<sequence length="295" mass="32311">MSLHVDRHGVSGAPLLFIHGWGAHSGMWGDVLPQLATHFKVMAVDLPGHGYSRIEDRGSRIEGSAPSALKGEGDASLVLKGEEFGAAVLPFPLPPSRFSLDRIVDQLSAQFTEPLSLCGWSLGGQVALRWAMRYPEQVQRLVLVAATPCFTQKADWPCAMENDTLAAFSDALRQDSAQTLRRFLGLQVRGGERERELLAILRRSQALRDEPDFVSLQAGLEILRDSDLRDVLVKIKQSALLIAGSCDTLTPLAAMQFMAAKLPQARLVTVEGAAHVPFLSHPEEFVKQVADFLHE</sequence>
<keyword evidence="8" id="KW-1185">Reference proteome</keyword>
<dbReference type="Proteomes" id="UP000001235">
    <property type="component" value="Chromosome"/>
</dbReference>
<accession>D9SJ15</accession>
<evidence type="ECO:0000256" key="4">
    <source>
        <dbReference type="ARBA" id="ARBA00022801"/>
    </source>
</evidence>
<dbReference type="InterPro" id="IPR029058">
    <property type="entry name" value="AB_hydrolase_fold"/>
</dbReference>
<dbReference type="InterPro" id="IPR050228">
    <property type="entry name" value="Carboxylesterase_BioH"/>
</dbReference>